<protein>
    <submittedName>
        <fullName evidence="1">Uncharacterized protein</fullName>
    </submittedName>
</protein>
<dbReference type="Proteomes" id="UP000014680">
    <property type="component" value="Unassembled WGS sequence"/>
</dbReference>
<reference evidence="1 2" key="1">
    <citation type="submission" date="2012-10" db="EMBL/GenBank/DDBJ databases">
        <authorList>
            <person name="Zafar N."/>
            <person name="Inman J."/>
            <person name="Hall N."/>
            <person name="Lorenzi H."/>
            <person name="Caler E."/>
        </authorList>
    </citation>
    <scope>NUCLEOTIDE SEQUENCE [LARGE SCALE GENOMIC DNA]</scope>
    <source>
        <strain evidence="1 2">IP1</strain>
    </source>
</reference>
<dbReference type="RefSeq" id="XP_004182826.1">
    <property type="nucleotide sequence ID" value="XM_004182778.1"/>
</dbReference>
<dbReference type="KEGG" id="eiv:EIN_376550"/>
<keyword evidence="2" id="KW-1185">Reference proteome</keyword>
<dbReference type="VEuPathDB" id="AmoebaDB:EIN_376550"/>
<dbReference type="AlphaFoldDB" id="A0A0A1TU77"/>
<name>A0A0A1TU77_ENTIV</name>
<dbReference type="EMBL" id="KB207268">
    <property type="protein sequence ID" value="ELP83480.1"/>
    <property type="molecule type" value="Genomic_DNA"/>
</dbReference>
<organism evidence="1 2">
    <name type="scientific">Entamoeba invadens IP1</name>
    <dbReference type="NCBI Taxonomy" id="370355"/>
    <lineage>
        <taxon>Eukaryota</taxon>
        <taxon>Amoebozoa</taxon>
        <taxon>Evosea</taxon>
        <taxon>Archamoebae</taxon>
        <taxon>Mastigamoebida</taxon>
        <taxon>Entamoebidae</taxon>
        <taxon>Entamoeba</taxon>
    </lineage>
</organism>
<evidence type="ECO:0000313" key="2">
    <source>
        <dbReference type="Proteomes" id="UP000014680"/>
    </source>
</evidence>
<accession>A0A0A1TU77</accession>
<evidence type="ECO:0000313" key="1">
    <source>
        <dbReference type="EMBL" id="ELP83480.1"/>
    </source>
</evidence>
<gene>
    <name evidence="1" type="ORF">EIN_376550</name>
</gene>
<dbReference type="GeneID" id="14882465"/>
<sequence>MEAVLVSQDSSNQTTHVCITPLEKRVPVLKASREQRNLQTLQQCLCICLLSEFADITIKQPAKKSTVTQQYMRMKSIDFGDGELIVLKDYLKKRCIEHKNDDIARGVPVKTAVRRFQNNKKIELLHLLIDLLIVRGGYEFDSKYTEGKSGTNKQEFIKSVLRDDVVVISKDVIIDRALKINEVIQKALEDSKKDLVIKRGDPIINFALF</sequence>
<proteinExistence type="predicted"/>